<dbReference type="AlphaFoldDB" id="A0AA88L8Z2"/>
<keyword evidence="3 8" id="KW-0547">Nucleotide-binding</keyword>
<comment type="caution">
    <text evidence="12">The sequence shown here is derived from an EMBL/GenBank/DDBJ whole genome shotgun (WGS) entry which is preliminary data.</text>
</comment>
<dbReference type="PROSITE" id="PS00039">
    <property type="entry name" value="DEAD_ATP_HELICASE"/>
    <property type="match status" value="1"/>
</dbReference>
<dbReference type="Gene3D" id="3.40.50.300">
    <property type="entry name" value="P-loop containing nucleotide triphosphate hydrolases"/>
    <property type="match status" value="3"/>
</dbReference>
<dbReference type="InterPro" id="IPR011545">
    <property type="entry name" value="DEAD/DEAH_box_helicase_dom"/>
</dbReference>
<gene>
    <name evidence="12" type="ORF">QYM36_003145</name>
</gene>
<dbReference type="SMART" id="SM00487">
    <property type="entry name" value="DEXDc"/>
    <property type="match status" value="1"/>
</dbReference>
<dbReference type="InterPro" id="IPR000629">
    <property type="entry name" value="RNA-helicase_DEAD-box_CS"/>
</dbReference>
<dbReference type="FunFam" id="3.40.50.300:FF:000008">
    <property type="entry name" value="ATP-dependent RNA helicase RhlB"/>
    <property type="match status" value="1"/>
</dbReference>
<feature type="compositionally biased region" description="Low complexity" evidence="9">
    <location>
        <begin position="197"/>
        <end position="208"/>
    </location>
</feature>
<sequence length="690" mass="78008">MKGYCISNRSGIPLSQSLEYLNVSFEEKKQMIASSLSISDFLQASKKGRKASNGTIRTPPPKSKLTVFGRLFKPWKWKRKKKSERFEATSKALERKISVRVPREELIQKGILLPETPTPTNSSVPTSNNLPPALTAPVLPPLPESRRSKTDCDNDQSDQTVYSSRTDSPNTAPDKPQATSNPAYHHSTLKAREKKFNSSSSKFASDSNQGGTTECLPCHRIVHKDWFEGSRNSNKTFYKPTREQDTGRLEAREKKFNNFSSKFASDSNQHGIRRDSNPKQYFRRNHEHNSGFEESKNSGATLSNQGRHGTYQQQPLQNNFYNPHPTVVKRSKEEVDSYCNSKEILVEGLDVPHPIMSFEEASFPDNLKSQLTLQGLHSHTPIQAQGWPIALSGRNMVGVASTGSALILAPTRELAQQIKVVADKHGASSRIKSICVVGGSPKWQKIRSLQQGSELCIATPGRIIEFLETKQTSLRRCTYVVLDEADRMLDMGFEPQIKKILRQIRDESQILMWSATWPKEVERLAKDFLGSHIKLNVGSKDLLANHNIQQIVEVCSEQEKYNKLIALLNKIFKEQENKTIIFVGTKRMADDIADSIRGEGYPAKSIHGDKDQRERNWTLKEFRNSKINILVATDVAARGLDIDDIKYVINYDYPQNSEDYIHRIGRTGRSNRTGIAHTFFTPHKEARLKS</sequence>
<dbReference type="SMART" id="SM00490">
    <property type="entry name" value="HELICc"/>
    <property type="match status" value="1"/>
</dbReference>
<evidence type="ECO:0000256" key="6">
    <source>
        <dbReference type="ARBA" id="ARBA00022840"/>
    </source>
</evidence>
<dbReference type="GO" id="GO:0005524">
    <property type="term" value="F:ATP binding"/>
    <property type="evidence" value="ECO:0007669"/>
    <property type="project" value="UniProtKB-KW"/>
</dbReference>
<feature type="region of interest" description="Disordered" evidence="9">
    <location>
        <begin position="110"/>
        <end position="215"/>
    </location>
</feature>
<feature type="compositionally biased region" description="Polar residues" evidence="9">
    <location>
        <begin position="157"/>
        <end position="182"/>
    </location>
</feature>
<dbReference type="SUPFAM" id="SSF52540">
    <property type="entry name" value="P-loop containing nucleoside triphosphate hydrolases"/>
    <property type="match status" value="1"/>
</dbReference>
<keyword evidence="2" id="KW-0677">Repeat</keyword>
<dbReference type="EMBL" id="JAVRJZ010000005">
    <property type="protein sequence ID" value="KAK2722848.1"/>
    <property type="molecule type" value="Genomic_DNA"/>
</dbReference>
<dbReference type="PROSITE" id="PS00374">
    <property type="entry name" value="MGMT"/>
    <property type="match status" value="1"/>
</dbReference>
<dbReference type="CDD" id="cd18787">
    <property type="entry name" value="SF2_C_DEAD"/>
    <property type="match status" value="1"/>
</dbReference>
<dbReference type="InterPro" id="IPR014001">
    <property type="entry name" value="Helicase_ATP-bd"/>
</dbReference>
<evidence type="ECO:0000256" key="4">
    <source>
        <dbReference type="ARBA" id="ARBA00022801"/>
    </source>
</evidence>
<evidence type="ECO:0000259" key="11">
    <source>
        <dbReference type="PROSITE" id="PS51194"/>
    </source>
</evidence>
<feature type="domain" description="Helicase ATP-binding" evidence="10">
    <location>
        <begin position="403"/>
        <end position="535"/>
    </location>
</feature>
<keyword evidence="5 8" id="KW-0347">Helicase</keyword>
<evidence type="ECO:0000313" key="13">
    <source>
        <dbReference type="Proteomes" id="UP001187531"/>
    </source>
</evidence>
<feature type="compositionally biased region" description="Basic and acidic residues" evidence="9">
    <location>
        <begin position="287"/>
        <end position="296"/>
    </location>
</feature>
<dbReference type="InterPro" id="IPR004018">
    <property type="entry name" value="RPEL_repeat"/>
</dbReference>
<feature type="compositionally biased region" description="Polar residues" evidence="9">
    <location>
        <begin position="297"/>
        <end position="321"/>
    </location>
</feature>
<dbReference type="InterPro" id="IPR001497">
    <property type="entry name" value="MethylDNA_cys_MeTrfase_AS"/>
</dbReference>
<keyword evidence="6 8" id="KW-0067">ATP-binding</keyword>
<evidence type="ECO:0000259" key="10">
    <source>
        <dbReference type="PROSITE" id="PS51192"/>
    </source>
</evidence>
<evidence type="ECO:0000313" key="12">
    <source>
        <dbReference type="EMBL" id="KAK2722848.1"/>
    </source>
</evidence>
<dbReference type="PANTHER" id="PTHR47958">
    <property type="entry name" value="ATP-DEPENDENT RNA HELICASE DBP3"/>
    <property type="match status" value="1"/>
</dbReference>
<feature type="compositionally biased region" description="Low complexity" evidence="9">
    <location>
        <begin position="114"/>
        <end position="137"/>
    </location>
</feature>
<dbReference type="EC" id="3.6.4.13" evidence="1"/>
<organism evidence="12 13">
    <name type="scientific">Artemia franciscana</name>
    <name type="common">Brine shrimp</name>
    <name type="synonym">Artemia sanfranciscana</name>
    <dbReference type="NCBI Taxonomy" id="6661"/>
    <lineage>
        <taxon>Eukaryota</taxon>
        <taxon>Metazoa</taxon>
        <taxon>Ecdysozoa</taxon>
        <taxon>Arthropoda</taxon>
        <taxon>Crustacea</taxon>
        <taxon>Branchiopoda</taxon>
        <taxon>Anostraca</taxon>
        <taxon>Artemiidae</taxon>
        <taxon>Artemia</taxon>
    </lineage>
</organism>
<comment type="similarity">
    <text evidence="8">Belongs to the DEAD box helicase family.</text>
</comment>
<dbReference type="Proteomes" id="UP001187531">
    <property type="component" value="Unassembled WGS sequence"/>
</dbReference>
<reference evidence="12" key="1">
    <citation type="submission" date="2023-07" db="EMBL/GenBank/DDBJ databases">
        <title>Chromosome-level genome assembly of Artemia franciscana.</title>
        <authorList>
            <person name="Jo E."/>
        </authorList>
    </citation>
    <scope>NUCLEOTIDE SEQUENCE</scope>
    <source>
        <tissue evidence="12">Whole body</tissue>
    </source>
</reference>
<dbReference type="InterPro" id="IPR001650">
    <property type="entry name" value="Helicase_C-like"/>
</dbReference>
<evidence type="ECO:0000256" key="9">
    <source>
        <dbReference type="SAM" id="MobiDB-lite"/>
    </source>
</evidence>
<dbReference type="PROSITE" id="PS51194">
    <property type="entry name" value="HELICASE_CTER"/>
    <property type="match status" value="1"/>
</dbReference>
<feature type="region of interest" description="Disordered" evidence="9">
    <location>
        <begin position="258"/>
        <end position="324"/>
    </location>
</feature>
<dbReference type="GO" id="GO:0003724">
    <property type="term" value="F:RNA helicase activity"/>
    <property type="evidence" value="ECO:0007669"/>
    <property type="project" value="UniProtKB-EC"/>
</dbReference>
<feature type="compositionally biased region" description="Polar residues" evidence="9">
    <location>
        <begin position="258"/>
        <end position="270"/>
    </location>
</feature>
<evidence type="ECO:0000256" key="5">
    <source>
        <dbReference type="ARBA" id="ARBA00022806"/>
    </source>
</evidence>
<evidence type="ECO:0000256" key="7">
    <source>
        <dbReference type="PROSITE-ProRule" id="PRU00401"/>
    </source>
</evidence>
<evidence type="ECO:0000256" key="1">
    <source>
        <dbReference type="ARBA" id="ARBA00012552"/>
    </source>
</evidence>
<name>A0AA88L8Z2_ARTSF</name>
<keyword evidence="4 8" id="KW-0378">Hydrolase</keyword>
<dbReference type="PROSITE" id="PS51073">
    <property type="entry name" value="RPEL"/>
    <property type="match status" value="1"/>
</dbReference>
<protein>
    <recommendedName>
        <fullName evidence="1">RNA helicase</fullName>
        <ecNumber evidence="1">3.6.4.13</ecNumber>
    </recommendedName>
</protein>
<dbReference type="GO" id="GO:0003908">
    <property type="term" value="F:methylated-DNA-[protein]-cysteine S-methyltransferase activity"/>
    <property type="evidence" value="ECO:0007669"/>
    <property type="project" value="InterPro"/>
</dbReference>
<dbReference type="PROSITE" id="PS51192">
    <property type="entry name" value="HELICASE_ATP_BIND_1"/>
    <property type="match status" value="1"/>
</dbReference>
<proteinExistence type="inferred from homology"/>
<accession>A0AA88L8Z2</accession>
<evidence type="ECO:0000256" key="2">
    <source>
        <dbReference type="ARBA" id="ARBA00022737"/>
    </source>
</evidence>
<dbReference type="GO" id="GO:0006281">
    <property type="term" value="P:DNA repair"/>
    <property type="evidence" value="ECO:0007669"/>
    <property type="project" value="InterPro"/>
</dbReference>
<evidence type="ECO:0000256" key="3">
    <source>
        <dbReference type="ARBA" id="ARBA00022741"/>
    </source>
</evidence>
<dbReference type="Pfam" id="PF00271">
    <property type="entry name" value="Helicase_C"/>
    <property type="match status" value="1"/>
</dbReference>
<keyword evidence="13" id="KW-1185">Reference proteome</keyword>
<dbReference type="Pfam" id="PF00270">
    <property type="entry name" value="DEAD"/>
    <property type="match status" value="1"/>
</dbReference>
<dbReference type="GO" id="GO:0016787">
    <property type="term" value="F:hydrolase activity"/>
    <property type="evidence" value="ECO:0007669"/>
    <property type="project" value="UniProtKB-KW"/>
</dbReference>
<dbReference type="Pfam" id="PF02755">
    <property type="entry name" value="RPEL"/>
    <property type="match status" value="1"/>
</dbReference>
<dbReference type="GO" id="GO:0003676">
    <property type="term" value="F:nucleic acid binding"/>
    <property type="evidence" value="ECO:0007669"/>
    <property type="project" value="InterPro"/>
</dbReference>
<feature type="repeat" description="RPEL" evidence="7">
    <location>
        <begin position="91"/>
        <end position="116"/>
    </location>
</feature>
<dbReference type="InterPro" id="IPR027417">
    <property type="entry name" value="P-loop_NTPase"/>
</dbReference>
<evidence type="ECO:0000256" key="8">
    <source>
        <dbReference type="RuleBase" id="RU000492"/>
    </source>
</evidence>
<feature type="domain" description="Helicase C-terminal" evidence="11">
    <location>
        <begin position="563"/>
        <end position="690"/>
    </location>
</feature>